<gene>
    <name evidence="2" type="ORF">DUI87_07523</name>
</gene>
<dbReference type="AlphaFoldDB" id="A0A3M0KQF0"/>
<reference evidence="2 3" key="1">
    <citation type="submission" date="2018-07" db="EMBL/GenBank/DDBJ databases">
        <title>A high quality draft genome assembly of the barn swallow (H. rustica rustica).</title>
        <authorList>
            <person name="Formenti G."/>
            <person name="Chiara M."/>
            <person name="Poveda L."/>
            <person name="Francoijs K.-J."/>
            <person name="Bonisoli-Alquati A."/>
            <person name="Canova L."/>
            <person name="Gianfranceschi L."/>
            <person name="Horner D.S."/>
            <person name="Saino N."/>
        </authorList>
    </citation>
    <scope>NUCLEOTIDE SEQUENCE [LARGE SCALE GENOMIC DNA]</scope>
    <source>
        <strain evidence="2">Chelidonia</strain>
        <tissue evidence="2">Blood</tissue>
    </source>
</reference>
<sequence>MGPDTLPLGTYGGAAAAAALLLWAVCVLCRRRSVNYHLLSIQALGDLCVKLEAYYNFSKVEANKYGPIYTERRTILLYLQMECTVRKFADDMKLSSAGNTREIWDVIQRDLDKLEKWDKGTS</sequence>
<proteinExistence type="predicted"/>
<protein>
    <submittedName>
        <fullName evidence="2">Uncharacterized protein</fullName>
    </submittedName>
</protein>
<keyword evidence="1" id="KW-0812">Transmembrane</keyword>
<name>A0A3M0KQF0_HIRRU</name>
<keyword evidence="1" id="KW-1133">Transmembrane helix</keyword>
<accession>A0A3M0KQF0</accession>
<keyword evidence="3" id="KW-1185">Reference proteome</keyword>
<organism evidence="2 3">
    <name type="scientific">Hirundo rustica rustica</name>
    <dbReference type="NCBI Taxonomy" id="333673"/>
    <lineage>
        <taxon>Eukaryota</taxon>
        <taxon>Metazoa</taxon>
        <taxon>Chordata</taxon>
        <taxon>Craniata</taxon>
        <taxon>Vertebrata</taxon>
        <taxon>Euteleostomi</taxon>
        <taxon>Archelosauria</taxon>
        <taxon>Archosauria</taxon>
        <taxon>Dinosauria</taxon>
        <taxon>Saurischia</taxon>
        <taxon>Theropoda</taxon>
        <taxon>Coelurosauria</taxon>
        <taxon>Aves</taxon>
        <taxon>Neognathae</taxon>
        <taxon>Neoaves</taxon>
        <taxon>Telluraves</taxon>
        <taxon>Australaves</taxon>
        <taxon>Passeriformes</taxon>
        <taxon>Sylvioidea</taxon>
        <taxon>Hirundinidae</taxon>
        <taxon>Hirundo</taxon>
    </lineage>
</organism>
<dbReference type="Proteomes" id="UP000269221">
    <property type="component" value="Unassembled WGS sequence"/>
</dbReference>
<keyword evidence="1" id="KW-0472">Membrane</keyword>
<evidence type="ECO:0000256" key="1">
    <source>
        <dbReference type="SAM" id="Phobius"/>
    </source>
</evidence>
<dbReference type="EMBL" id="QRBI01000104">
    <property type="protein sequence ID" value="RMC15333.1"/>
    <property type="molecule type" value="Genomic_DNA"/>
</dbReference>
<evidence type="ECO:0000313" key="3">
    <source>
        <dbReference type="Proteomes" id="UP000269221"/>
    </source>
</evidence>
<comment type="caution">
    <text evidence="2">The sequence shown here is derived from an EMBL/GenBank/DDBJ whole genome shotgun (WGS) entry which is preliminary data.</text>
</comment>
<evidence type="ECO:0000313" key="2">
    <source>
        <dbReference type="EMBL" id="RMC15333.1"/>
    </source>
</evidence>
<feature type="transmembrane region" description="Helical" evidence="1">
    <location>
        <begin position="6"/>
        <end position="29"/>
    </location>
</feature>